<dbReference type="GO" id="GO:0001671">
    <property type="term" value="F:ATPase activator activity"/>
    <property type="evidence" value="ECO:0007669"/>
    <property type="project" value="InterPro"/>
</dbReference>
<keyword evidence="7" id="KW-1185">Reference proteome</keyword>
<comment type="function">
    <text evidence="3 4">Co-chaperone involved in the maturation of iron-sulfur cluster-containing proteins. Seems to help targeting proteins to be folded toward HscA.</text>
</comment>
<dbReference type="SUPFAM" id="SSF46565">
    <property type="entry name" value="Chaperone J-domain"/>
    <property type="match status" value="1"/>
</dbReference>
<dbReference type="PANTHER" id="PTHR14021:SF15">
    <property type="entry name" value="IRON-SULFUR CLUSTER CO-CHAPERONE PROTEIN HSCB"/>
    <property type="match status" value="1"/>
</dbReference>
<evidence type="ECO:0000313" key="7">
    <source>
        <dbReference type="Proteomes" id="UP000298050"/>
    </source>
</evidence>
<name>A0A4Z0M3J5_9GAMM</name>
<dbReference type="InterPro" id="IPR001623">
    <property type="entry name" value="DnaJ_domain"/>
</dbReference>
<dbReference type="GO" id="GO:0044571">
    <property type="term" value="P:[2Fe-2S] cluster assembly"/>
    <property type="evidence" value="ECO:0007669"/>
    <property type="project" value="InterPro"/>
</dbReference>
<dbReference type="Gene3D" id="1.20.1280.20">
    <property type="entry name" value="HscB, C-terminal domain"/>
    <property type="match status" value="1"/>
</dbReference>
<gene>
    <name evidence="4 6" type="primary">hscB</name>
    <name evidence="6" type="ORF">E4634_07285</name>
</gene>
<comment type="caution">
    <text evidence="6">The sequence shown here is derived from an EMBL/GenBank/DDBJ whole genome shotgun (WGS) entry which is preliminary data.</text>
</comment>
<dbReference type="PROSITE" id="PS50076">
    <property type="entry name" value="DNAJ_2"/>
    <property type="match status" value="1"/>
</dbReference>
<dbReference type="AlphaFoldDB" id="A0A4Z0M3J5"/>
<dbReference type="Gene3D" id="1.10.287.110">
    <property type="entry name" value="DnaJ domain"/>
    <property type="match status" value="1"/>
</dbReference>
<keyword evidence="2 4" id="KW-0143">Chaperone</keyword>
<dbReference type="InterPro" id="IPR036386">
    <property type="entry name" value="HscB_C_sf"/>
</dbReference>
<comment type="similarity">
    <text evidence="1 4">Belongs to the HscB family.</text>
</comment>
<evidence type="ECO:0000256" key="2">
    <source>
        <dbReference type="ARBA" id="ARBA00023186"/>
    </source>
</evidence>
<dbReference type="SUPFAM" id="SSF47144">
    <property type="entry name" value="HSC20 (HSCB), C-terminal oligomerisation domain"/>
    <property type="match status" value="1"/>
</dbReference>
<dbReference type="HAMAP" id="MF_00682">
    <property type="entry name" value="HscB"/>
    <property type="match status" value="1"/>
</dbReference>
<dbReference type="GO" id="GO:0006457">
    <property type="term" value="P:protein folding"/>
    <property type="evidence" value="ECO:0007669"/>
    <property type="project" value="UniProtKB-UniRule"/>
</dbReference>
<dbReference type="InterPro" id="IPR004640">
    <property type="entry name" value="HscB"/>
</dbReference>
<dbReference type="NCBIfam" id="TIGR00714">
    <property type="entry name" value="hscB"/>
    <property type="match status" value="1"/>
</dbReference>
<dbReference type="GO" id="GO:0051259">
    <property type="term" value="P:protein complex oligomerization"/>
    <property type="evidence" value="ECO:0007669"/>
    <property type="project" value="InterPro"/>
</dbReference>
<evidence type="ECO:0000313" key="6">
    <source>
        <dbReference type="EMBL" id="TGD73938.1"/>
    </source>
</evidence>
<evidence type="ECO:0000259" key="5">
    <source>
        <dbReference type="PROSITE" id="PS50076"/>
    </source>
</evidence>
<comment type="subunit">
    <text evidence="4">Interacts with HscA and stimulates its ATPase activity.</text>
</comment>
<dbReference type="InterPro" id="IPR036869">
    <property type="entry name" value="J_dom_sf"/>
</dbReference>
<evidence type="ECO:0000256" key="4">
    <source>
        <dbReference type="HAMAP-Rule" id="MF_00682"/>
    </source>
</evidence>
<dbReference type="SMART" id="SM00271">
    <property type="entry name" value="DnaJ"/>
    <property type="match status" value="1"/>
</dbReference>
<dbReference type="Proteomes" id="UP000298050">
    <property type="component" value="Unassembled WGS sequence"/>
</dbReference>
<dbReference type="PANTHER" id="PTHR14021">
    <property type="entry name" value="IRON-SULFUR CLUSTER CO-CHAPERONE PROTEIN HSCB"/>
    <property type="match status" value="1"/>
</dbReference>
<sequence length="179" mass="19969">MSSPDFKQNYFELFDLPQAFDIDSQLLGERYRKLQGDLHPDRFASAAAHERRLAIQYSALVNEAYAALKAPLPRAEYLLKLAGLSPQEISAQRIDGGFLMEQMELREKLETLPDLVDPETALDHLVAEISADLRAHQAEFEAAYVAGDNAAAAAACVKMQYLDKLLREAEQVESDLLDS</sequence>
<accession>A0A4Z0M3J5</accession>
<dbReference type="Pfam" id="PF07743">
    <property type="entry name" value="HSCB_C"/>
    <property type="match status" value="1"/>
</dbReference>
<dbReference type="OrthoDB" id="287587at2"/>
<feature type="domain" description="J" evidence="5">
    <location>
        <begin position="9"/>
        <end position="81"/>
    </location>
</feature>
<dbReference type="EMBL" id="SRLE01000006">
    <property type="protein sequence ID" value="TGD73938.1"/>
    <property type="molecule type" value="Genomic_DNA"/>
</dbReference>
<dbReference type="GO" id="GO:1990230">
    <property type="term" value="C:iron-sulfur cluster transfer complex"/>
    <property type="evidence" value="ECO:0007669"/>
    <property type="project" value="TreeGrafter"/>
</dbReference>
<dbReference type="InterPro" id="IPR009073">
    <property type="entry name" value="HscB_oligo_C"/>
</dbReference>
<dbReference type="CDD" id="cd06257">
    <property type="entry name" value="DnaJ"/>
    <property type="match status" value="1"/>
</dbReference>
<reference evidence="6 7" key="1">
    <citation type="submission" date="2019-04" db="EMBL/GenBank/DDBJ databases">
        <title>Taxonomy of novel Haliea sp. from mangrove soil of West Coast of India.</title>
        <authorList>
            <person name="Verma A."/>
            <person name="Kumar P."/>
            <person name="Krishnamurthi S."/>
        </authorList>
    </citation>
    <scope>NUCLEOTIDE SEQUENCE [LARGE SCALE GENOMIC DNA]</scope>
    <source>
        <strain evidence="6 7">SAOS-164</strain>
    </source>
</reference>
<organism evidence="6 7">
    <name type="scientific">Mangrovimicrobium sediminis</name>
    <dbReference type="NCBI Taxonomy" id="2562682"/>
    <lineage>
        <taxon>Bacteria</taxon>
        <taxon>Pseudomonadati</taxon>
        <taxon>Pseudomonadota</taxon>
        <taxon>Gammaproteobacteria</taxon>
        <taxon>Cellvibrionales</taxon>
        <taxon>Halieaceae</taxon>
        <taxon>Mangrovimicrobium</taxon>
    </lineage>
</organism>
<evidence type="ECO:0000256" key="3">
    <source>
        <dbReference type="ARBA" id="ARBA00025596"/>
    </source>
</evidence>
<evidence type="ECO:0000256" key="1">
    <source>
        <dbReference type="ARBA" id="ARBA00010476"/>
    </source>
</evidence>
<proteinExistence type="inferred from homology"/>
<dbReference type="RefSeq" id="WP_135442323.1">
    <property type="nucleotide sequence ID" value="NZ_SRLE01000006.1"/>
</dbReference>
<dbReference type="GO" id="GO:0051087">
    <property type="term" value="F:protein-folding chaperone binding"/>
    <property type="evidence" value="ECO:0007669"/>
    <property type="project" value="InterPro"/>
</dbReference>
<protein>
    <recommendedName>
        <fullName evidence="4">Co-chaperone protein HscB homolog</fullName>
    </recommendedName>
</protein>